<dbReference type="PROSITE" id="PS01031">
    <property type="entry name" value="SHSP"/>
    <property type="match status" value="1"/>
</dbReference>
<evidence type="ECO:0000313" key="6">
    <source>
        <dbReference type="Proteomes" id="UP001524587"/>
    </source>
</evidence>
<sequence>MSGRLFASPMFLGFDHLEQMLERASKTSAEGYPPYNIEQVATGLRISLAVAGFSMDELQITQEDNQLVIRGRQADDSQGRVFLHRGIAARQFQRAFVLAEGIDITGAWLDSGLLHIDLARPQPEVRVKRIEIAKAPERAREDARPIGTEMVRTRPARVLRATPMPED</sequence>
<organism evidence="5 6">
    <name type="scientific">Endosaccharibacter trunci</name>
    <dbReference type="NCBI Taxonomy" id="2812733"/>
    <lineage>
        <taxon>Bacteria</taxon>
        <taxon>Pseudomonadati</taxon>
        <taxon>Pseudomonadota</taxon>
        <taxon>Alphaproteobacteria</taxon>
        <taxon>Acetobacterales</taxon>
        <taxon>Acetobacteraceae</taxon>
        <taxon>Endosaccharibacter</taxon>
    </lineage>
</organism>
<dbReference type="RefSeq" id="WP_422864950.1">
    <property type="nucleotide sequence ID" value="NZ_JAMSKV010000012.1"/>
</dbReference>
<dbReference type="InterPro" id="IPR037913">
    <property type="entry name" value="ACD_IbpA/B"/>
</dbReference>
<name>A0ABT1WCD1_9PROT</name>
<gene>
    <name evidence="5" type="ORF">NFI95_13565</name>
</gene>
<dbReference type="CDD" id="cd06470">
    <property type="entry name" value="ACD_IbpA-B_like"/>
    <property type="match status" value="1"/>
</dbReference>
<evidence type="ECO:0000256" key="2">
    <source>
        <dbReference type="PROSITE-ProRule" id="PRU00285"/>
    </source>
</evidence>
<dbReference type="InterPro" id="IPR002068">
    <property type="entry name" value="A-crystallin/Hsp20_dom"/>
</dbReference>
<reference evidence="5 6" key="1">
    <citation type="submission" date="2022-06" db="EMBL/GenBank/DDBJ databases">
        <title>Endosaccharibacter gen. nov., sp. nov., endophytic bacteria isolated from sugarcane.</title>
        <authorList>
            <person name="Pitiwittayakul N."/>
            <person name="Yukphan P."/>
            <person name="Charoenyingcharoen P."/>
            <person name="Tanasupawat S."/>
        </authorList>
    </citation>
    <scope>NUCLEOTIDE SEQUENCE [LARGE SCALE GENOMIC DNA]</scope>
    <source>
        <strain evidence="5 6">KSS8</strain>
    </source>
</reference>
<comment type="caution">
    <text evidence="5">The sequence shown here is derived from an EMBL/GenBank/DDBJ whole genome shotgun (WGS) entry which is preliminary data.</text>
</comment>
<evidence type="ECO:0000256" key="1">
    <source>
        <dbReference type="ARBA" id="ARBA00023016"/>
    </source>
</evidence>
<dbReference type="EMBL" id="JAMSKV010000012">
    <property type="protein sequence ID" value="MCQ8279468.1"/>
    <property type="molecule type" value="Genomic_DNA"/>
</dbReference>
<proteinExistence type="inferred from homology"/>
<keyword evidence="6" id="KW-1185">Reference proteome</keyword>
<evidence type="ECO:0000259" key="4">
    <source>
        <dbReference type="PROSITE" id="PS01031"/>
    </source>
</evidence>
<dbReference type="SUPFAM" id="SSF49764">
    <property type="entry name" value="HSP20-like chaperones"/>
    <property type="match status" value="1"/>
</dbReference>
<evidence type="ECO:0000313" key="5">
    <source>
        <dbReference type="EMBL" id="MCQ8279468.1"/>
    </source>
</evidence>
<dbReference type="InterPro" id="IPR008978">
    <property type="entry name" value="HSP20-like_chaperone"/>
</dbReference>
<protein>
    <submittedName>
        <fullName evidence="5">Hsp20 family protein</fullName>
    </submittedName>
</protein>
<dbReference type="Gene3D" id="2.60.40.790">
    <property type="match status" value="1"/>
</dbReference>
<dbReference type="Proteomes" id="UP001524587">
    <property type="component" value="Unassembled WGS sequence"/>
</dbReference>
<comment type="similarity">
    <text evidence="2 3">Belongs to the small heat shock protein (HSP20) family.</text>
</comment>
<accession>A0ABT1WCD1</accession>
<dbReference type="Pfam" id="PF00011">
    <property type="entry name" value="HSP20"/>
    <property type="match status" value="1"/>
</dbReference>
<keyword evidence="1" id="KW-0346">Stress response</keyword>
<dbReference type="PANTHER" id="PTHR47062:SF1">
    <property type="entry name" value="SMALL HEAT SHOCK PROTEIN IBPA"/>
    <property type="match status" value="1"/>
</dbReference>
<dbReference type="PANTHER" id="PTHR47062">
    <property type="match status" value="1"/>
</dbReference>
<feature type="domain" description="SHSP" evidence="4">
    <location>
        <begin position="26"/>
        <end position="135"/>
    </location>
</feature>
<evidence type="ECO:0000256" key="3">
    <source>
        <dbReference type="RuleBase" id="RU003616"/>
    </source>
</evidence>